<organism evidence="1 2">
    <name type="scientific">Araneus ventricosus</name>
    <name type="common">Orbweaver spider</name>
    <name type="synonym">Epeira ventricosa</name>
    <dbReference type="NCBI Taxonomy" id="182803"/>
    <lineage>
        <taxon>Eukaryota</taxon>
        <taxon>Metazoa</taxon>
        <taxon>Ecdysozoa</taxon>
        <taxon>Arthropoda</taxon>
        <taxon>Chelicerata</taxon>
        <taxon>Arachnida</taxon>
        <taxon>Araneae</taxon>
        <taxon>Araneomorphae</taxon>
        <taxon>Entelegynae</taxon>
        <taxon>Araneoidea</taxon>
        <taxon>Araneidae</taxon>
        <taxon>Araneus</taxon>
    </lineage>
</organism>
<proteinExistence type="predicted"/>
<evidence type="ECO:0000313" key="1">
    <source>
        <dbReference type="EMBL" id="GBN13462.1"/>
    </source>
</evidence>
<comment type="caution">
    <text evidence="1">The sequence shown here is derived from an EMBL/GenBank/DDBJ whole genome shotgun (WGS) entry which is preliminary data.</text>
</comment>
<dbReference type="Proteomes" id="UP000499080">
    <property type="component" value="Unassembled WGS sequence"/>
</dbReference>
<gene>
    <name evidence="1" type="ORF">AVEN_171521_1</name>
</gene>
<evidence type="ECO:0000313" key="2">
    <source>
        <dbReference type="Proteomes" id="UP000499080"/>
    </source>
</evidence>
<reference evidence="1 2" key="1">
    <citation type="journal article" date="2019" name="Sci. Rep.">
        <title>Orb-weaving spider Araneus ventricosus genome elucidates the spidroin gene catalogue.</title>
        <authorList>
            <person name="Kono N."/>
            <person name="Nakamura H."/>
            <person name="Ohtoshi R."/>
            <person name="Moran D.A.P."/>
            <person name="Shinohara A."/>
            <person name="Yoshida Y."/>
            <person name="Fujiwara M."/>
            <person name="Mori M."/>
            <person name="Tomita M."/>
            <person name="Arakawa K."/>
        </authorList>
    </citation>
    <scope>NUCLEOTIDE SEQUENCE [LARGE SCALE GENOMIC DNA]</scope>
</reference>
<dbReference type="EMBL" id="BGPR01005789">
    <property type="protein sequence ID" value="GBN13462.1"/>
    <property type="molecule type" value="Genomic_DNA"/>
</dbReference>
<keyword evidence="2" id="KW-1185">Reference proteome</keyword>
<sequence length="147" mass="16599">MFGSRSDDEDDTWAGTPSLNCYTATAGGPLTHVVRINVYQTDIHGGSSLESDFGHGTLRRRSRALTIRPPRPVLNIIEFFLKKGEMKKCNKLLVLSKQYFITNIQRRISSLYLHTHQTVELLPDKISNSSSKSTINFLEKMKQEIGS</sequence>
<protein>
    <submittedName>
        <fullName evidence="1">Uncharacterized protein</fullName>
    </submittedName>
</protein>
<dbReference type="AlphaFoldDB" id="A0A4Y2LFS7"/>
<accession>A0A4Y2LFS7</accession>
<name>A0A4Y2LFS7_ARAVE</name>